<evidence type="ECO:0000313" key="4">
    <source>
        <dbReference type="EMBL" id="TWI38765.1"/>
    </source>
</evidence>
<name>A0A562P2U7_9HYPH</name>
<dbReference type="SUPFAM" id="SSF63829">
    <property type="entry name" value="Calcium-dependent phosphotriesterase"/>
    <property type="match status" value="1"/>
</dbReference>
<accession>A0A562P2U7</accession>
<evidence type="ECO:0000256" key="2">
    <source>
        <dbReference type="PIRSR" id="PIRSR605511-2"/>
    </source>
</evidence>
<dbReference type="InterPro" id="IPR051262">
    <property type="entry name" value="SMP-30/CGR1_Lactonase"/>
</dbReference>
<dbReference type="AlphaFoldDB" id="A0A562P2U7"/>
<organism evidence="4 5">
    <name type="scientific">Mesorhizobium tianshanense</name>
    <dbReference type="NCBI Taxonomy" id="39844"/>
    <lineage>
        <taxon>Bacteria</taxon>
        <taxon>Pseudomonadati</taxon>
        <taxon>Pseudomonadota</taxon>
        <taxon>Alphaproteobacteria</taxon>
        <taxon>Hyphomicrobiales</taxon>
        <taxon>Phyllobacteriaceae</taxon>
        <taxon>Mesorhizobium</taxon>
    </lineage>
</organism>
<protein>
    <submittedName>
        <fullName evidence="4">Gluconolactonase</fullName>
    </submittedName>
</protein>
<keyword evidence="5" id="KW-1185">Reference proteome</keyword>
<dbReference type="GO" id="GO:0046872">
    <property type="term" value="F:metal ion binding"/>
    <property type="evidence" value="ECO:0007669"/>
    <property type="project" value="UniProtKB-KW"/>
</dbReference>
<feature type="binding site" evidence="2">
    <location>
        <position position="225"/>
    </location>
    <ligand>
        <name>a divalent metal cation</name>
        <dbReference type="ChEBI" id="CHEBI:60240"/>
    </ligand>
</feature>
<comment type="caution">
    <text evidence="4">The sequence shown here is derived from an EMBL/GenBank/DDBJ whole genome shotgun (WGS) entry which is preliminary data.</text>
</comment>
<feature type="active site" description="Proton donor/acceptor" evidence="1">
    <location>
        <position position="225"/>
    </location>
</feature>
<dbReference type="Proteomes" id="UP000317122">
    <property type="component" value="Unassembled WGS sequence"/>
</dbReference>
<dbReference type="InterPro" id="IPR005511">
    <property type="entry name" value="SMP-30"/>
</dbReference>
<gene>
    <name evidence="4" type="ORF">IQ26_02186</name>
</gene>
<feature type="binding site" evidence="2">
    <location>
        <position position="169"/>
    </location>
    <ligand>
        <name>a divalent metal cation</name>
        <dbReference type="ChEBI" id="CHEBI:60240"/>
    </ligand>
</feature>
<keyword evidence="2" id="KW-0862">Zinc</keyword>
<feature type="binding site" evidence="2">
    <location>
        <position position="120"/>
    </location>
    <ligand>
        <name>substrate</name>
    </ligand>
</feature>
<evidence type="ECO:0000313" key="5">
    <source>
        <dbReference type="Proteomes" id="UP000317122"/>
    </source>
</evidence>
<dbReference type="InterPro" id="IPR013658">
    <property type="entry name" value="SGL"/>
</dbReference>
<keyword evidence="2" id="KW-0479">Metal-binding</keyword>
<sequence length="304" mass="32675">MRTVTDKLVYPEGPIWMTDGSIILVDIADQSLKRVQTDGTVETIATVAGGPNGAAMGPDDTVFICNNGGMDWIEVQSGRLRPGLQSASYECGSIDVVHLPTGKVRRLYERCGDQPLRGPNDLVFDAHGGFYFTDMGKRRQRDMDLGSVYWAKSDGSEIIEVVSGMISPNGIALSPDGRTLYVAETYTGRIWMWPVEAPGHLRKAEWPSPAGGFLFASPGGRVRFDGLAVSASGAVYAAALDSCAVLEFRGSGGNYALHALPDPLVTNLCFGGPDMRTCFATLSHQPRLVAFEVHEPGLPLQHAS</sequence>
<dbReference type="EMBL" id="VLKT01000011">
    <property type="protein sequence ID" value="TWI38765.1"/>
    <property type="molecule type" value="Genomic_DNA"/>
</dbReference>
<dbReference type="InterPro" id="IPR011042">
    <property type="entry name" value="6-blade_b-propeller_TolB-like"/>
</dbReference>
<proteinExistence type="predicted"/>
<dbReference type="PANTHER" id="PTHR47572">
    <property type="entry name" value="LIPOPROTEIN-RELATED"/>
    <property type="match status" value="1"/>
</dbReference>
<reference evidence="4 5" key="1">
    <citation type="journal article" date="2015" name="Stand. Genomic Sci.">
        <title>Genomic Encyclopedia of Bacterial and Archaeal Type Strains, Phase III: the genomes of soil and plant-associated and newly described type strains.</title>
        <authorList>
            <person name="Whitman W.B."/>
            <person name="Woyke T."/>
            <person name="Klenk H.P."/>
            <person name="Zhou Y."/>
            <person name="Lilburn T.G."/>
            <person name="Beck B.J."/>
            <person name="De Vos P."/>
            <person name="Vandamme P."/>
            <person name="Eisen J.A."/>
            <person name="Garrity G."/>
            <person name="Hugenholtz P."/>
            <person name="Kyrpides N.C."/>
        </authorList>
    </citation>
    <scope>NUCLEOTIDE SEQUENCE [LARGE SCALE GENOMIC DNA]</scope>
    <source>
        <strain evidence="4 5">CGMCC 1.2546</strain>
    </source>
</reference>
<dbReference type="Gene3D" id="2.120.10.30">
    <property type="entry name" value="TolB, C-terminal domain"/>
    <property type="match status" value="1"/>
</dbReference>
<dbReference type="PANTHER" id="PTHR47572:SF5">
    <property type="entry name" value="BLR2277 PROTEIN"/>
    <property type="match status" value="1"/>
</dbReference>
<feature type="domain" description="SMP-30/Gluconolactonase/LRE-like region" evidence="3">
    <location>
        <begin position="11"/>
        <end position="282"/>
    </location>
</feature>
<evidence type="ECO:0000259" key="3">
    <source>
        <dbReference type="Pfam" id="PF08450"/>
    </source>
</evidence>
<comment type="cofactor">
    <cofactor evidence="2">
        <name>Zn(2+)</name>
        <dbReference type="ChEBI" id="CHEBI:29105"/>
    </cofactor>
    <text evidence="2">Binds 1 divalent metal cation per subunit.</text>
</comment>
<dbReference type="RefSeq" id="WP_145716701.1">
    <property type="nucleotide sequence ID" value="NZ_BSPF01000047.1"/>
</dbReference>
<dbReference type="PRINTS" id="PR01790">
    <property type="entry name" value="SMP30FAMILY"/>
</dbReference>
<evidence type="ECO:0000256" key="1">
    <source>
        <dbReference type="PIRSR" id="PIRSR605511-1"/>
    </source>
</evidence>
<dbReference type="OrthoDB" id="30052at2"/>
<dbReference type="Pfam" id="PF08450">
    <property type="entry name" value="SGL"/>
    <property type="match status" value="1"/>
</dbReference>